<sequence length="66" mass="7969">MRYSMELANWQRRLKERGLRFGLWFGPEMVNKNSDLYPTRPDWILHVPGLLQSLGRNQYVVDFSRE</sequence>
<dbReference type="Gene3D" id="3.20.20.70">
    <property type="entry name" value="Aldolase class I"/>
    <property type="match status" value="1"/>
</dbReference>
<gene>
    <name evidence="1" type="ORF">DWX31_15850</name>
</gene>
<dbReference type="OrthoDB" id="9758822at2"/>
<accession>A0A3E3DJR2</accession>
<dbReference type="Pfam" id="PF02065">
    <property type="entry name" value="Melibiase"/>
    <property type="match status" value="1"/>
</dbReference>
<organism evidence="1 2">
    <name type="scientific">Hungatella hathewayi</name>
    <dbReference type="NCBI Taxonomy" id="154046"/>
    <lineage>
        <taxon>Bacteria</taxon>
        <taxon>Bacillati</taxon>
        <taxon>Bacillota</taxon>
        <taxon>Clostridia</taxon>
        <taxon>Lachnospirales</taxon>
        <taxon>Lachnospiraceae</taxon>
        <taxon>Hungatella</taxon>
    </lineage>
</organism>
<dbReference type="AlphaFoldDB" id="A0A3E3DJR2"/>
<evidence type="ECO:0000313" key="1">
    <source>
        <dbReference type="EMBL" id="RGD69530.1"/>
    </source>
</evidence>
<dbReference type="InterPro" id="IPR013785">
    <property type="entry name" value="Aldolase_TIM"/>
</dbReference>
<reference evidence="1 2" key="1">
    <citation type="submission" date="2018-08" db="EMBL/GenBank/DDBJ databases">
        <title>A genome reference for cultivated species of the human gut microbiota.</title>
        <authorList>
            <person name="Zou Y."/>
            <person name="Xue W."/>
            <person name="Luo G."/>
        </authorList>
    </citation>
    <scope>NUCLEOTIDE SEQUENCE [LARGE SCALE GENOMIC DNA]</scope>
    <source>
        <strain evidence="1 2">AF19-13AC</strain>
    </source>
</reference>
<dbReference type="InterPro" id="IPR017853">
    <property type="entry name" value="GH"/>
</dbReference>
<dbReference type="EMBL" id="QTJW01000010">
    <property type="protein sequence ID" value="RGD69530.1"/>
    <property type="molecule type" value="Genomic_DNA"/>
</dbReference>
<evidence type="ECO:0000313" key="2">
    <source>
        <dbReference type="Proteomes" id="UP000261023"/>
    </source>
</evidence>
<name>A0A3E3DJR2_9FIRM</name>
<evidence type="ECO:0008006" key="3">
    <source>
        <dbReference type="Google" id="ProtNLM"/>
    </source>
</evidence>
<protein>
    <recommendedName>
        <fullName evidence="3">Alpha-galactosidase</fullName>
    </recommendedName>
</protein>
<dbReference type="Proteomes" id="UP000261023">
    <property type="component" value="Unassembled WGS sequence"/>
</dbReference>
<proteinExistence type="predicted"/>
<dbReference type="SUPFAM" id="SSF51445">
    <property type="entry name" value="(Trans)glycosidases"/>
    <property type="match status" value="1"/>
</dbReference>
<comment type="caution">
    <text evidence="1">The sequence shown here is derived from an EMBL/GenBank/DDBJ whole genome shotgun (WGS) entry which is preliminary data.</text>
</comment>